<sequence length="634" mass="68982">MDFVASAEGTAGGRLACWLAPSSRVDPENCELRASATVVLLSSKITLPVILRDQYGDVVTSKAVKIEVVAQSLRMPTNPNRPQTEAERESGIPNEYQQFSLEELRLASGIWGEGRGYGMGSRKAPTERFTVHRQADGSYSASWTARLSGKYLFKCFIDGQPTPQEIIIEVPESENIDDANGAAQPKMKQFLPNDSAGLRVRASPSLQAEQIGRVPPGAYVCCVEEDTSEDYLADWNSDAEPTGQASNDAVEEIPVLFSVRYDLADHEDEENKSPAREPSKIDRQLRKDAAASGVIPPGSPRDSPLRAARRNNGNGEVEDEDPLQKEQAADNAKEAVQKPVDGGNEANDVIQVDGREALYDSMVDENNEQLVKSSEEIELEASNVKSEDAADEEVAAANLGNALPGDEEKSVANFNDAVEKVKEQPRLAQAATQTSPDIREPHLPEQLIEQPDQPAPSTSKEETIASVRQRVENMSNTPVRTTPLVRKQALSFSQAECLRSIFAAMLWHEGIVPDAIACAAFLKFHPQLPKAGAQVVTRGSHDTSAPKPQRHSVEVTNAGQYLNINPSTLETLTRSGIEASSSRSRTGGINTSIKEEDTHTQTADSELKKKTTKKMRFGLSEALFVRSLGSLDPT</sequence>
<dbReference type="EMBL" id="FZQP02000848">
    <property type="protein sequence ID" value="VVC90675.1"/>
    <property type="molecule type" value="Genomic_DNA"/>
</dbReference>
<proteinExistence type="predicted"/>
<keyword evidence="3" id="KW-1185">Reference proteome</keyword>
<feature type="compositionally biased region" description="Polar residues" evidence="1">
    <location>
        <begin position="576"/>
        <end position="592"/>
    </location>
</feature>
<name>A0A5E4PXC4_9NEOP</name>
<dbReference type="Proteomes" id="UP000324832">
    <property type="component" value="Unassembled WGS sequence"/>
</dbReference>
<reference evidence="2 3" key="1">
    <citation type="submission" date="2017-07" db="EMBL/GenBank/DDBJ databases">
        <authorList>
            <person name="Talla V."/>
            <person name="Backstrom N."/>
        </authorList>
    </citation>
    <scope>NUCLEOTIDE SEQUENCE [LARGE SCALE GENOMIC DNA]</scope>
</reference>
<evidence type="ECO:0000256" key="1">
    <source>
        <dbReference type="SAM" id="MobiDB-lite"/>
    </source>
</evidence>
<accession>A0A5E4PXC4</accession>
<evidence type="ECO:0000313" key="2">
    <source>
        <dbReference type="EMBL" id="VVC90675.1"/>
    </source>
</evidence>
<dbReference type="GO" id="GO:0005634">
    <property type="term" value="C:nucleus"/>
    <property type="evidence" value="ECO:0007669"/>
    <property type="project" value="TreeGrafter"/>
</dbReference>
<dbReference type="GO" id="GO:0008582">
    <property type="term" value="P:regulation of synaptic assembly at neuromuscular junction"/>
    <property type="evidence" value="ECO:0007669"/>
    <property type="project" value="TreeGrafter"/>
</dbReference>
<evidence type="ECO:0000313" key="3">
    <source>
        <dbReference type="Proteomes" id="UP000324832"/>
    </source>
</evidence>
<dbReference type="AlphaFoldDB" id="A0A5E4PXC4"/>
<feature type="compositionally biased region" description="Basic and acidic residues" evidence="1">
    <location>
        <begin position="593"/>
        <end position="609"/>
    </location>
</feature>
<feature type="compositionally biased region" description="Basic and acidic residues" evidence="1">
    <location>
        <begin position="269"/>
        <end position="289"/>
    </location>
</feature>
<dbReference type="PANTHER" id="PTHR45943">
    <property type="entry name" value="E3 UBIQUITIN-PROTEIN LIGASE MYCBP2"/>
    <property type="match status" value="1"/>
</dbReference>
<feature type="region of interest" description="Disordered" evidence="1">
    <location>
        <begin position="265"/>
        <end position="348"/>
    </location>
</feature>
<feature type="compositionally biased region" description="Basic and acidic residues" evidence="1">
    <location>
        <begin position="322"/>
        <end position="336"/>
    </location>
</feature>
<dbReference type="GO" id="GO:0005886">
    <property type="term" value="C:plasma membrane"/>
    <property type="evidence" value="ECO:0007669"/>
    <property type="project" value="TreeGrafter"/>
</dbReference>
<feature type="region of interest" description="Disordered" evidence="1">
    <location>
        <begin position="576"/>
        <end position="609"/>
    </location>
</feature>
<dbReference type="GO" id="GO:0007411">
    <property type="term" value="P:axon guidance"/>
    <property type="evidence" value="ECO:0007669"/>
    <property type="project" value="TreeGrafter"/>
</dbReference>
<organism evidence="2 3">
    <name type="scientific">Leptidea sinapis</name>
    <dbReference type="NCBI Taxonomy" id="189913"/>
    <lineage>
        <taxon>Eukaryota</taxon>
        <taxon>Metazoa</taxon>
        <taxon>Ecdysozoa</taxon>
        <taxon>Arthropoda</taxon>
        <taxon>Hexapoda</taxon>
        <taxon>Insecta</taxon>
        <taxon>Pterygota</taxon>
        <taxon>Neoptera</taxon>
        <taxon>Endopterygota</taxon>
        <taxon>Lepidoptera</taxon>
        <taxon>Glossata</taxon>
        <taxon>Ditrysia</taxon>
        <taxon>Papilionoidea</taxon>
        <taxon>Pieridae</taxon>
        <taxon>Dismorphiinae</taxon>
        <taxon>Leptidea</taxon>
    </lineage>
</organism>
<protein>
    <submittedName>
        <fullName evidence="2">Uncharacterized protein</fullName>
    </submittedName>
</protein>
<gene>
    <name evidence="2" type="ORF">LSINAPIS_LOCUS3534</name>
</gene>
<dbReference type="GO" id="GO:0061630">
    <property type="term" value="F:ubiquitin protein ligase activity"/>
    <property type="evidence" value="ECO:0007669"/>
    <property type="project" value="TreeGrafter"/>
</dbReference>
<dbReference type="PANTHER" id="PTHR45943:SF1">
    <property type="entry name" value="E3 UBIQUITIN-PROTEIN LIGASE MYCBP2"/>
    <property type="match status" value="1"/>
</dbReference>